<organism evidence="2 3">
    <name type="scientific">Gigaspora margarita</name>
    <dbReference type="NCBI Taxonomy" id="4874"/>
    <lineage>
        <taxon>Eukaryota</taxon>
        <taxon>Fungi</taxon>
        <taxon>Fungi incertae sedis</taxon>
        <taxon>Mucoromycota</taxon>
        <taxon>Glomeromycotina</taxon>
        <taxon>Glomeromycetes</taxon>
        <taxon>Diversisporales</taxon>
        <taxon>Gigasporaceae</taxon>
        <taxon>Gigaspora</taxon>
    </lineage>
</organism>
<feature type="compositionally biased region" description="Acidic residues" evidence="1">
    <location>
        <begin position="461"/>
        <end position="476"/>
    </location>
</feature>
<keyword evidence="3" id="KW-1185">Reference proteome</keyword>
<comment type="caution">
    <text evidence="2">The sequence shown here is derived from an EMBL/GenBank/DDBJ whole genome shotgun (WGS) entry which is preliminary data.</text>
</comment>
<name>A0A8H4AAV4_GIGMA</name>
<accession>A0A8H4AAV4</accession>
<dbReference type="EMBL" id="WTPW01001034">
    <property type="protein sequence ID" value="KAF0461002.1"/>
    <property type="molecule type" value="Genomic_DNA"/>
</dbReference>
<feature type="compositionally biased region" description="Polar residues" evidence="1">
    <location>
        <begin position="210"/>
        <end position="219"/>
    </location>
</feature>
<feature type="compositionally biased region" description="Basic and acidic residues" evidence="1">
    <location>
        <begin position="200"/>
        <end position="209"/>
    </location>
</feature>
<feature type="region of interest" description="Disordered" evidence="1">
    <location>
        <begin position="127"/>
        <end position="230"/>
    </location>
</feature>
<dbReference type="OrthoDB" id="2494877at2759"/>
<protein>
    <submittedName>
        <fullName evidence="2">Uncharacterized protein</fullName>
    </submittedName>
</protein>
<feature type="compositionally biased region" description="Basic and acidic residues" evidence="1">
    <location>
        <begin position="484"/>
        <end position="496"/>
    </location>
</feature>
<dbReference type="AlphaFoldDB" id="A0A8H4AAV4"/>
<sequence length="793" mass="90095">MVRERRIRSPRLRRRSRREEVVEDLYEREKAEGIRNEENDYDKVLQELYSICTALPREAAQEKETPDINFTLKLEDLVVTPIKNSSEKILTGIESTDATVKFYRSKETNHEYRRNKIEKDEKKLYLDSSKGPELDDEETWKTEKDEKSGIKRKDRIIVSASKPGKSCSERREGRVEDDESDNEIVAKMKEMNSTSYSGDGIEKTDEFKTYHSSSQGTTGRDNDGAVEDDDYADNDKMMVEEDAEIAIDEKGLAIIKLDRACELWLKKVKKFRKMVNKPKVYQKNGVKPERSLCENVDGKVLVVKRGLLDDDSNIKKETGKNKIEGNAKGNLDAQVGLGSCYQKGGKAKREIESNGTTRIERNVKEELAVKKNKEEADKSNRGEHTGRIFNVDNTNRIYETGYKVKNEDKSIEMGFLLTYPKLAKMDRTNKMEDPEGCRVGIEVRVDDRKNENEAVNKDTEDKPDDDSGETIADDEEKSGIINMLDRRKSDQTKDKNSGIIPAKTCDKRDGSDDIKTVGINDESNGCNTFVYCRTVAGTNDVNMTECCYQEEIGFKENKTFTWNLQSAGDGNIIVRTNPGGRYDDINCSRNSISPFENQKAKLEWNLEPTEGGCPGTKGLEGLENSRPDRMDVCSIDLKLAVDKFESKNIWSEDQFQGSNVRGIGNDSSEGIILVSQIKGEEDQRRRIVSNDGRYQTNNKKIEDLPISDQEVIQNIEYAKKGVMVASEVGDINNVIIENEMNNLLFDPGGNILPKTKENEVEVWNKLMFKSNFLPLATLSIFMRGRIKLIDSFL</sequence>
<proteinExistence type="predicted"/>
<evidence type="ECO:0000256" key="1">
    <source>
        <dbReference type="SAM" id="MobiDB-lite"/>
    </source>
</evidence>
<gene>
    <name evidence="2" type="ORF">F8M41_000507</name>
</gene>
<feature type="compositionally biased region" description="Basic and acidic residues" evidence="1">
    <location>
        <begin position="127"/>
        <end position="151"/>
    </location>
</feature>
<evidence type="ECO:0000313" key="3">
    <source>
        <dbReference type="Proteomes" id="UP000439903"/>
    </source>
</evidence>
<reference evidence="2 3" key="1">
    <citation type="journal article" date="2019" name="Environ. Microbiol.">
        <title>At the nexus of three kingdoms: the genome of the mycorrhizal fungus Gigaspora margarita provides insights into plant, endobacterial and fungal interactions.</title>
        <authorList>
            <person name="Venice F."/>
            <person name="Ghignone S."/>
            <person name="Salvioli di Fossalunga A."/>
            <person name="Amselem J."/>
            <person name="Novero M."/>
            <person name="Xianan X."/>
            <person name="Sedzielewska Toro K."/>
            <person name="Morin E."/>
            <person name="Lipzen A."/>
            <person name="Grigoriev I.V."/>
            <person name="Henrissat B."/>
            <person name="Martin F.M."/>
            <person name="Bonfante P."/>
        </authorList>
    </citation>
    <scope>NUCLEOTIDE SEQUENCE [LARGE SCALE GENOMIC DNA]</scope>
    <source>
        <strain evidence="2 3">BEG34</strain>
    </source>
</reference>
<feature type="compositionally biased region" description="Basic and acidic residues" evidence="1">
    <location>
        <begin position="448"/>
        <end position="460"/>
    </location>
</feature>
<feature type="region of interest" description="Disordered" evidence="1">
    <location>
        <begin position="448"/>
        <end position="512"/>
    </location>
</feature>
<evidence type="ECO:0000313" key="2">
    <source>
        <dbReference type="EMBL" id="KAF0461002.1"/>
    </source>
</evidence>
<dbReference type="Proteomes" id="UP000439903">
    <property type="component" value="Unassembled WGS sequence"/>
</dbReference>